<accession>A0A6J4CZ02</accession>
<evidence type="ECO:0000313" key="2">
    <source>
        <dbReference type="Proteomes" id="UP000317935"/>
    </source>
</evidence>
<proteinExistence type="predicted"/>
<dbReference type="AlphaFoldDB" id="A0A6J4CZ02"/>
<evidence type="ECO:0000313" key="1">
    <source>
        <dbReference type="EMBL" id="BCD70445.1"/>
    </source>
</evidence>
<dbReference type="Proteomes" id="UP000317935">
    <property type="component" value="Chromosome"/>
</dbReference>
<name>A0A6J4CZ02_9HELI</name>
<reference evidence="1 2" key="1">
    <citation type="submission" date="2019-06" db="EMBL/GenBank/DDBJ databases">
        <title>Complete genome sequence of Helicobacter suis SNTW101c.</title>
        <authorList>
            <person name="Rimbara E."/>
            <person name="Suzuki M."/>
            <person name="Matsui H."/>
            <person name="Nakamura M."/>
            <person name="Mori S."/>
            <person name="Shibayama K."/>
        </authorList>
    </citation>
    <scope>NUCLEOTIDE SEQUENCE [LARGE SCALE GENOMIC DNA]</scope>
    <source>
        <strain evidence="1 2">SNTW101c</strain>
    </source>
</reference>
<dbReference type="EMBL" id="AP019774">
    <property type="protein sequence ID" value="BCD70445.1"/>
    <property type="molecule type" value="Genomic_DNA"/>
</dbReference>
<protein>
    <submittedName>
        <fullName evidence="1">Uncharacterized protein</fullName>
    </submittedName>
</protein>
<organism evidence="1 2">
    <name type="scientific">Helicobacter suis</name>
    <dbReference type="NCBI Taxonomy" id="104628"/>
    <lineage>
        <taxon>Bacteria</taxon>
        <taxon>Pseudomonadati</taxon>
        <taxon>Campylobacterota</taxon>
        <taxon>Epsilonproteobacteria</taxon>
        <taxon>Campylobacterales</taxon>
        <taxon>Helicobacteraceae</taxon>
        <taxon>Helicobacter</taxon>
    </lineage>
</organism>
<gene>
    <name evidence="1" type="ORF">SNTW_10900</name>
</gene>
<sequence>MIRQGNVLFERDPEHFTIKLFRYATEQTYDSRMWQIIETKSKSLEQFRNAHKLGLRELEDITMGSADAGQMKALATGNPLIVQEVQLRQTLRKKENLYKAFF</sequence>